<gene>
    <name evidence="5" type="ORF">NXY30_26745</name>
</gene>
<accession>A0ABY5T9E1</accession>
<dbReference type="RefSeq" id="WP_258902796.1">
    <property type="nucleotide sequence ID" value="NZ_CP103141.1"/>
</dbReference>
<organism evidence="5 6">
    <name type="scientific">Bacteroides faecis</name>
    <dbReference type="NCBI Taxonomy" id="674529"/>
    <lineage>
        <taxon>Bacteria</taxon>
        <taxon>Pseudomonadati</taxon>
        <taxon>Bacteroidota</taxon>
        <taxon>Bacteroidia</taxon>
        <taxon>Bacteroidales</taxon>
        <taxon>Bacteroidaceae</taxon>
        <taxon>Bacteroides</taxon>
    </lineage>
</organism>
<evidence type="ECO:0000256" key="3">
    <source>
        <dbReference type="ARBA" id="ARBA00023163"/>
    </source>
</evidence>
<dbReference type="PRINTS" id="PR00032">
    <property type="entry name" value="HTHARAC"/>
</dbReference>
<evidence type="ECO:0000256" key="1">
    <source>
        <dbReference type="ARBA" id="ARBA00023015"/>
    </source>
</evidence>
<sequence length="310" mass="36555">MKNILKSVCLLGHLQQSSYFYGLKFQVMKQVSFSQEDYFVVLSNINKEIIQDYYAPHQSQNVSLLLCNKGSLCLSINLREFTVKTKDILAITPYDIVQIKDCSDDAEFYIVSYHILFIQDLYLEEKLAPIYENMTKEPLLQLNEEEYEILVGYYSFLTQIYHKIRQRYPSIIKYQLVSLLYGTNEIYKKYGIKIEAIGRARTQQLYYEFLRLVMIHHVQQHRLSFYADQLCISVKYLMWLVKKACDKNAKSIINESIIMNAKILLDSTDENVQQISEQLGFPNASFFGKFFKKQVGLTPKQYRDRKGYRL</sequence>
<name>A0ABY5T9E1_9BACE</name>
<dbReference type="SMART" id="SM00342">
    <property type="entry name" value="HTH_ARAC"/>
    <property type="match status" value="1"/>
</dbReference>
<dbReference type="InterPro" id="IPR020449">
    <property type="entry name" value="Tscrpt_reg_AraC-type_HTH"/>
</dbReference>
<keyword evidence="6" id="KW-1185">Reference proteome</keyword>
<evidence type="ECO:0000259" key="4">
    <source>
        <dbReference type="PROSITE" id="PS01124"/>
    </source>
</evidence>
<dbReference type="PANTHER" id="PTHR43280">
    <property type="entry name" value="ARAC-FAMILY TRANSCRIPTIONAL REGULATOR"/>
    <property type="match status" value="1"/>
</dbReference>
<keyword evidence="2" id="KW-0238">DNA-binding</keyword>
<dbReference type="SUPFAM" id="SSF46689">
    <property type="entry name" value="Homeodomain-like"/>
    <property type="match status" value="1"/>
</dbReference>
<dbReference type="EMBL" id="CP103141">
    <property type="protein sequence ID" value="UVQ74494.1"/>
    <property type="molecule type" value="Genomic_DNA"/>
</dbReference>
<protein>
    <submittedName>
        <fullName evidence="5">Helix-turn-helix domain-containing protein</fullName>
    </submittedName>
</protein>
<dbReference type="Gene3D" id="1.10.10.60">
    <property type="entry name" value="Homeodomain-like"/>
    <property type="match status" value="1"/>
</dbReference>
<proteinExistence type="predicted"/>
<dbReference type="Proteomes" id="UP001060104">
    <property type="component" value="Chromosome"/>
</dbReference>
<feature type="domain" description="HTH araC/xylS-type" evidence="4">
    <location>
        <begin position="207"/>
        <end position="305"/>
    </location>
</feature>
<dbReference type="InterPro" id="IPR018060">
    <property type="entry name" value="HTH_AraC"/>
</dbReference>
<keyword evidence="1" id="KW-0805">Transcription regulation</keyword>
<dbReference type="Pfam" id="PF12833">
    <property type="entry name" value="HTH_18"/>
    <property type="match status" value="1"/>
</dbReference>
<evidence type="ECO:0000313" key="5">
    <source>
        <dbReference type="EMBL" id="UVQ74494.1"/>
    </source>
</evidence>
<evidence type="ECO:0000313" key="6">
    <source>
        <dbReference type="Proteomes" id="UP001060104"/>
    </source>
</evidence>
<keyword evidence="3" id="KW-0804">Transcription</keyword>
<dbReference type="PANTHER" id="PTHR43280:SF32">
    <property type="entry name" value="TRANSCRIPTIONAL REGULATORY PROTEIN"/>
    <property type="match status" value="1"/>
</dbReference>
<dbReference type="InterPro" id="IPR009057">
    <property type="entry name" value="Homeodomain-like_sf"/>
</dbReference>
<evidence type="ECO:0000256" key="2">
    <source>
        <dbReference type="ARBA" id="ARBA00023125"/>
    </source>
</evidence>
<dbReference type="PROSITE" id="PS01124">
    <property type="entry name" value="HTH_ARAC_FAMILY_2"/>
    <property type="match status" value="1"/>
</dbReference>
<reference evidence="5" key="1">
    <citation type="submission" date="2022-08" db="EMBL/GenBank/DDBJ databases">
        <title>Genome Sequencing of Bacteroides fragilis Group Isolates with Nanopore Technology.</title>
        <authorList>
            <person name="Tisza M.J."/>
            <person name="Smith D."/>
            <person name="Dekker J.P."/>
        </authorList>
    </citation>
    <scope>NUCLEOTIDE SEQUENCE</scope>
    <source>
        <strain evidence="5">BFG-527</strain>
    </source>
</reference>